<dbReference type="EMBL" id="AP004694">
    <property type="protein sequence ID" value="BAD01313.1"/>
    <property type="molecule type" value="Genomic_DNA"/>
</dbReference>
<organism evidence="1 2">
    <name type="scientific">Oryza sativa subsp. japonica</name>
    <name type="common">Rice</name>
    <dbReference type="NCBI Taxonomy" id="39947"/>
    <lineage>
        <taxon>Eukaryota</taxon>
        <taxon>Viridiplantae</taxon>
        <taxon>Streptophyta</taxon>
        <taxon>Embryophyta</taxon>
        <taxon>Tracheophyta</taxon>
        <taxon>Spermatophyta</taxon>
        <taxon>Magnoliopsida</taxon>
        <taxon>Liliopsida</taxon>
        <taxon>Poales</taxon>
        <taxon>Poaceae</taxon>
        <taxon>BOP clade</taxon>
        <taxon>Oryzoideae</taxon>
        <taxon>Oryzeae</taxon>
        <taxon>Oryzinae</taxon>
        <taxon>Oryza</taxon>
        <taxon>Oryza sativa</taxon>
    </lineage>
</organism>
<protein>
    <submittedName>
        <fullName evidence="1">Uncharacterized protein</fullName>
    </submittedName>
</protein>
<gene>
    <name evidence="1" type="primary">P0467G09.30</name>
</gene>
<accession>Q6Z9P3</accession>
<reference evidence="2" key="2">
    <citation type="journal article" date="2008" name="Nucleic Acids Res.">
        <title>The rice annotation project database (RAP-DB): 2008 update.</title>
        <authorList>
            <consortium name="The rice annotation project (RAP)"/>
        </authorList>
    </citation>
    <scope>GENOME REANNOTATION</scope>
    <source>
        <strain evidence="2">cv. Nipponbare</strain>
    </source>
</reference>
<name>Q6Z9P3_ORYSJ</name>
<reference evidence="2" key="1">
    <citation type="journal article" date="2005" name="Nature">
        <title>The map-based sequence of the rice genome.</title>
        <authorList>
            <consortium name="International rice genome sequencing project (IRGSP)"/>
            <person name="Matsumoto T."/>
            <person name="Wu J."/>
            <person name="Kanamori H."/>
            <person name="Katayose Y."/>
            <person name="Fujisawa M."/>
            <person name="Namiki N."/>
            <person name="Mizuno H."/>
            <person name="Yamamoto K."/>
            <person name="Antonio B.A."/>
            <person name="Baba T."/>
            <person name="Sakata K."/>
            <person name="Nagamura Y."/>
            <person name="Aoki H."/>
            <person name="Arikawa K."/>
            <person name="Arita K."/>
            <person name="Bito T."/>
            <person name="Chiden Y."/>
            <person name="Fujitsuka N."/>
            <person name="Fukunaka R."/>
            <person name="Hamada M."/>
            <person name="Harada C."/>
            <person name="Hayashi A."/>
            <person name="Hijishita S."/>
            <person name="Honda M."/>
            <person name="Hosokawa S."/>
            <person name="Ichikawa Y."/>
            <person name="Idonuma A."/>
            <person name="Iijima M."/>
            <person name="Ikeda M."/>
            <person name="Ikeno M."/>
            <person name="Ito K."/>
            <person name="Ito S."/>
            <person name="Ito T."/>
            <person name="Ito Y."/>
            <person name="Ito Y."/>
            <person name="Iwabuchi A."/>
            <person name="Kamiya K."/>
            <person name="Karasawa W."/>
            <person name="Kurita K."/>
            <person name="Katagiri S."/>
            <person name="Kikuta A."/>
            <person name="Kobayashi H."/>
            <person name="Kobayashi N."/>
            <person name="Machita K."/>
            <person name="Maehara T."/>
            <person name="Masukawa M."/>
            <person name="Mizubayashi T."/>
            <person name="Mukai Y."/>
            <person name="Nagasaki H."/>
            <person name="Nagata Y."/>
            <person name="Naito S."/>
            <person name="Nakashima M."/>
            <person name="Nakama Y."/>
            <person name="Nakamichi Y."/>
            <person name="Nakamura M."/>
            <person name="Meguro A."/>
            <person name="Negishi M."/>
            <person name="Ohta I."/>
            <person name="Ohta T."/>
            <person name="Okamoto M."/>
            <person name="Ono N."/>
            <person name="Saji S."/>
            <person name="Sakaguchi M."/>
            <person name="Sakai K."/>
            <person name="Shibata M."/>
            <person name="Shimokawa T."/>
            <person name="Song J."/>
            <person name="Takazaki Y."/>
            <person name="Terasawa K."/>
            <person name="Tsugane M."/>
            <person name="Tsuji K."/>
            <person name="Ueda S."/>
            <person name="Waki K."/>
            <person name="Yamagata H."/>
            <person name="Yamamoto M."/>
            <person name="Yamamoto S."/>
            <person name="Yamane H."/>
            <person name="Yoshiki S."/>
            <person name="Yoshihara R."/>
            <person name="Yukawa K."/>
            <person name="Zhong H."/>
            <person name="Yano M."/>
            <person name="Yuan Q."/>
            <person name="Ouyang S."/>
            <person name="Liu J."/>
            <person name="Jones K.M."/>
            <person name="Gansberger K."/>
            <person name="Moffat K."/>
            <person name="Hill J."/>
            <person name="Bera J."/>
            <person name="Fadrosh D."/>
            <person name="Jin S."/>
            <person name="Johri S."/>
            <person name="Kim M."/>
            <person name="Overton L."/>
            <person name="Reardon M."/>
            <person name="Tsitrin T."/>
            <person name="Vuong H."/>
            <person name="Weaver B."/>
            <person name="Ciecko A."/>
            <person name="Tallon L."/>
            <person name="Jackson J."/>
            <person name="Pai G."/>
            <person name="Aken S.V."/>
            <person name="Utterback T."/>
            <person name="Reidmuller S."/>
            <person name="Feldblyum T."/>
            <person name="Hsiao J."/>
            <person name="Zismann V."/>
            <person name="Iobst S."/>
            <person name="de Vazeille A.R."/>
            <person name="Buell C.R."/>
            <person name="Ying K."/>
            <person name="Li Y."/>
            <person name="Lu T."/>
            <person name="Huang Y."/>
            <person name="Zhao Q."/>
            <person name="Feng Q."/>
            <person name="Zhang L."/>
            <person name="Zhu J."/>
            <person name="Weng Q."/>
            <person name="Mu J."/>
            <person name="Lu Y."/>
            <person name="Fan D."/>
            <person name="Liu Y."/>
            <person name="Guan J."/>
            <person name="Zhang Y."/>
            <person name="Yu S."/>
            <person name="Liu X."/>
            <person name="Zhang Y."/>
            <person name="Hong G."/>
            <person name="Han B."/>
            <person name="Choisne N."/>
            <person name="Demange N."/>
            <person name="Orjeda G."/>
            <person name="Samain S."/>
            <person name="Cattolico L."/>
            <person name="Pelletier E."/>
            <person name="Couloux A."/>
            <person name="Segurens B."/>
            <person name="Wincker P."/>
            <person name="D'Hont A."/>
            <person name="Scarpelli C."/>
            <person name="Weissenbach J."/>
            <person name="Salanoubat M."/>
            <person name="Quetier F."/>
            <person name="Yu Y."/>
            <person name="Kim H.R."/>
            <person name="Rambo T."/>
            <person name="Currie J."/>
            <person name="Collura K."/>
            <person name="Luo M."/>
            <person name="Yang T."/>
            <person name="Ammiraju J.S.S."/>
            <person name="Engler F."/>
            <person name="Soderlund C."/>
            <person name="Wing R.A."/>
            <person name="Palmer L.E."/>
            <person name="de la Bastide M."/>
            <person name="Spiegel L."/>
            <person name="Nascimento L."/>
            <person name="Zutavern T."/>
            <person name="O'Shaughnessy A."/>
            <person name="Dike S."/>
            <person name="Dedhia N."/>
            <person name="Preston R."/>
            <person name="Balija V."/>
            <person name="McCombie W.R."/>
            <person name="Chow T."/>
            <person name="Chen H."/>
            <person name="Chung M."/>
            <person name="Chen C."/>
            <person name="Shaw J."/>
            <person name="Wu H."/>
            <person name="Hsiao K."/>
            <person name="Chao Y."/>
            <person name="Chu M."/>
            <person name="Cheng C."/>
            <person name="Hour A."/>
            <person name="Lee P."/>
            <person name="Lin S."/>
            <person name="Lin Y."/>
            <person name="Liou J."/>
            <person name="Liu S."/>
            <person name="Hsing Y."/>
            <person name="Raghuvanshi S."/>
            <person name="Mohanty A."/>
            <person name="Bharti A.K."/>
            <person name="Gaur A."/>
            <person name="Gupta V."/>
            <person name="Kumar D."/>
            <person name="Ravi V."/>
            <person name="Vij S."/>
            <person name="Kapur A."/>
            <person name="Khurana P."/>
            <person name="Khurana P."/>
            <person name="Khurana J.P."/>
            <person name="Tyagi A.K."/>
            <person name="Gaikwad K."/>
            <person name="Singh A."/>
            <person name="Dalal V."/>
            <person name="Srivastava S."/>
            <person name="Dixit A."/>
            <person name="Pal A.K."/>
            <person name="Ghazi I.A."/>
            <person name="Yadav M."/>
            <person name="Pandit A."/>
            <person name="Bhargava A."/>
            <person name="Sureshbabu K."/>
            <person name="Batra K."/>
            <person name="Sharma T.R."/>
            <person name="Mohapatra T."/>
            <person name="Singh N.K."/>
            <person name="Messing J."/>
            <person name="Nelson A.B."/>
            <person name="Fuks G."/>
            <person name="Kavchok S."/>
            <person name="Keizer G."/>
            <person name="Linton E."/>
            <person name="Llaca V."/>
            <person name="Song R."/>
            <person name="Tanyolac B."/>
            <person name="Young S."/>
            <person name="Ho-Il K."/>
            <person name="Hahn J.H."/>
            <person name="Sangsakoo G."/>
            <person name="Vanavichit A."/>
            <person name="de Mattos Luiz.A.T."/>
            <person name="Zimmer P.D."/>
            <person name="Malone G."/>
            <person name="Dellagostin O."/>
            <person name="de Oliveira A.C."/>
            <person name="Bevan M."/>
            <person name="Bancroft I."/>
            <person name="Minx P."/>
            <person name="Cordum H."/>
            <person name="Wilson R."/>
            <person name="Cheng Z."/>
            <person name="Jin W."/>
            <person name="Jiang J."/>
            <person name="Leong S.A."/>
            <person name="Iwama H."/>
            <person name="Gojobori T."/>
            <person name="Itoh T."/>
            <person name="Niimura Y."/>
            <person name="Fujii Y."/>
            <person name="Habara T."/>
            <person name="Sakai H."/>
            <person name="Sato Y."/>
            <person name="Wilson G."/>
            <person name="Kumar K."/>
            <person name="McCouch S."/>
            <person name="Juretic N."/>
            <person name="Hoen D."/>
            <person name="Wright S."/>
            <person name="Bruskiewich R."/>
            <person name="Bureau T."/>
            <person name="Miyao A."/>
            <person name="Hirochika H."/>
            <person name="Nishikawa T."/>
            <person name="Kadowaki K."/>
            <person name="Sugiura M."/>
            <person name="Burr B."/>
            <person name="Sasaki T."/>
        </authorList>
    </citation>
    <scope>NUCLEOTIDE SEQUENCE [LARGE SCALE GENOMIC DNA]</scope>
    <source>
        <strain evidence="2">cv. Nipponbare</strain>
    </source>
</reference>
<evidence type="ECO:0000313" key="1">
    <source>
        <dbReference type="EMBL" id="BAD01313.1"/>
    </source>
</evidence>
<dbReference type="Proteomes" id="UP000000763">
    <property type="component" value="Chromosome 8"/>
</dbReference>
<sequence length="63" mass="7146">MVRPNFPWRRWMQGLDGRLGLIPNDGWRRMRGGPLMVTAQYGYSSAPELGSQGGFSKYQEDIG</sequence>
<proteinExistence type="predicted"/>
<evidence type="ECO:0000313" key="2">
    <source>
        <dbReference type="Proteomes" id="UP000000763"/>
    </source>
</evidence>
<dbReference type="AlphaFoldDB" id="Q6Z9P3"/>